<dbReference type="Gene3D" id="3.30.2160.10">
    <property type="entry name" value="Hect, E3 ligase catalytic domain"/>
    <property type="match status" value="1"/>
</dbReference>
<dbReference type="Gene3D" id="3.90.1750.10">
    <property type="entry name" value="Hect, E3 ligase catalytic domains"/>
    <property type="match status" value="1"/>
</dbReference>
<dbReference type="EMBL" id="LWDP01000001">
    <property type="protein sequence ID" value="ORD95186.1"/>
    <property type="molecule type" value="Genomic_DNA"/>
</dbReference>
<proteinExistence type="predicted"/>
<evidence type="ECO:0000259" key="6">
    <source>
        <dbReference type="PROSITE" id="PS50237"/>
    </source>
</evidence>
<dbReference type="Gene3D" id="3.30.2410.10">
    <property type="entry name" value="Hect, E3 ligase catalytic domain"/>
    <property type="match status" value="1"/>
</dbReference>
<dbReference type="VEuPathDB" id="MicrosporidiaDB:ECANGB1_2767"/>
<keyword evidence="4 5" id="KW-0833">Ubl conjugation pathway</keyword>
<evidence type="ECO:0000256" key="4">
    <source>
        <dbReference type="ARBA" id="ARBA00022786"/>
    </source>
</evidence>
<dbReference type="InterPro" id="IPR035983">
    <property type="entry name" value="Hect_E3_ubiquitin_ligase"/>
</dbReference>
<evidence type="ECO:0000256" key="2">
    <source>
        <dbReference type="ARBA" id="ARBA00012485"/>
    </source>
</evidence>
<protein>
    <recommendedName>
        <fullName evidence="2">HECT-type E3 ubiquitin transferase</fullName>
        <ecNumber evidence="2">2.3.2.26</ecNumber>
    </recommendedName>
</protein>
<dbReference type="SUPFAM" id="SSF56204">
    <property type="entry name" value="Hect, E3 ligase catalytic domain"/>
    <property type="match status" value="1"/>
</dbReference>
<dbReference type="SMART" id="SM00119">
    <property type="entry name" value="HECTc"/>
    <property type="match status" value="1"/>
</dbReference>
<feature type="active site" description="Glycyl thioester intermediate" evidence="5">
    <location>
        <position position="678"/>
    </location>
</feature>
<dbReference type="InterPro" id="IPR044611">
    <property type="entry name" value="E3A/B/C-like"/>
</dbReference>
<evidence type="ECO:0000256" key="3">
    <source>
        <dbReference type="ARBA" id="ARBA00022679"/>
    </source>
</evidence>
<evidence type="ECO:0000256" key="1">
    <source>
        <dbReference type="ARBA" id="ARBA00000885"/>
    </source>
</evidence>
<dbReference type="Proteomes" id="UP000192639">
    <property type="component" value="Unassembled WGS sequence"/>
</dbReference>
<dbReference type="AlphaFoldDB" id="A0A1Y1SAH2"/>
<dbReference type="GO" id="GO:0061630">
    <property type="term" value="F:ubiquitin protein ligase activity"/>
    <property type="evidence" value="ECO:0007669"/>
    <property type="project" value="UniProtKB-EC"/>
</dbReference>
<comment type="caution">
    <text evidence="7">The sequence shown here is derived from an EMBL/GenBank/DDBJ whole genome shotgun (WGS) entry which is preliminary data.</text>
</comment>
<evidence type="ECO:0000313" key="7">
    <source>
        <dbReference type="EMBL" id="ORD95186.1"/>
    </source>
</evidence>
<dbReference type="OrthoDB" id="8068875at2759"/>
<dbReference type="PROSITE" id="PS50237">
    <property type="entry name" value="HECT"/>
    <property type="match status" value="1"/>
</dbReference>
<organism evidence="7 8">
    <name type="scientific">Enterospora canceri</name>
    <dbReference type="NCBI Taxonomy" id="1081671"/>
    <lineage>
        <taxon>Eukaryota</taxon>
        <taxon>Fungi</taxon>
        <taxon>Fungi incertae sedis</taxon>
        <taxon>Microsporidia</taxon>
        <taxon>Enterocytozoonidae</taxon>
        <taxon>Enterospora</taxon>
    </lineage>
</organism>
<dbReference type="InterPro" id="IPR000569">
    <property type="entry name" value="HECT_dom"/>
</dbReference>
<dbReference type="GO" id="GO:0000209">
    <property type="term" value="P:protein polyubiquitination"/>
    <property type="evidence" value="ECO:0007669"/>
    <property type="project" value="InterPro"/>
</dbReference>
<dbReference type="Pfam" id="PF00632">
    <property type="entry name" value="HECT"/>
    <property type="match status" value="1"/>
</dbReference>
<accession>A0A1Y1SAH2</accession>
<dbReference type="PANTHER" id="PTHR45700:SF2">
    <property type="entry name" value="UBIQUITIN-PROTEIN LIGASE E3C"/>
    <property type="match status" value="1"/>
</dbReference>
<dbReference type="EC" id="2.3.2.26" evidence="2"/>
<keyword evidence="8" id="KW-1185">Reference proteome</keyword>
<evidence type="ECO:0000256" key="5">
    <source>
        <dbReference type="PROSITE-ProRule" id="PRU00104"/>
    </source>
</evidence>
<name>A0A1Y1SAH2_9MICR</name>
<gene>
    <name evidence="7" type="ORF">ECANGB1_2767</name>
</gene>
<dbReference type="PANTHER" id="PTHR45700">
    <property type="entry name" value="UBIQUITIN-PROTEIN LIGASE E3C"/>
    <property type="match status" value="1"/>
</dbReference>
<sequence>MELLEPLRMGSNKKDYENLNECWQEGDSKCTSETCVMAFCRSVSCPEAAMHVFRALRPYGNLFVCDNTENLIGDEKKTDFQIQGDDGLLDMFLYTTSLIYGPANKKFTPGAFAMKKHKALKTINLNSKRTQRRNSIGVPSGELEHAYCRSLYGPLVDAETYILVGILHLMLHKFHRSPNFLFGLVIIRVFVVAAQKEQICKSYYSIIYNVYNFIYHKISQSMIPTQITEAADCGCGMCLFHMNLTKNDIRDSVAVLTTMLNKMSPQDIRMEKKNAFPFEILRLIYRLNQITNTIDYESFYLNELYSRIDIKEEYKNYKCKKETVILYKFTIPVVKKAELLKLENNDMQRTSLQDSFFRALFEGMTEPYLKVTINRKNLYKDTLRILKTTPNWDLKKQLKINFKDEEGVDSGGIIKEFFQLLSEELAADDSLFVEKNSTLWLKPGADLTKMKLLGKIIGIALYNNVILNLPLTPLIFKKFFSTPIGFDDLSLIEPEIHNTLCNMEKMTSEEFESLGMNFVVDCEMEGETVRKHLVKNAENTRLSKTNFLLFRDLYSKYYIDEMVSNEFTEVLDGFYSVIIGHSIDGFNYVELEKIVVGCGRIDYDQIKKHCIYQGYTEDALVVRHFWTIIGSFSKEMKRKLLKFITGNDRLPIGRAEALKFTIMKNGCDTDRLPSAQTCFNTILLPEYATYDKLHDKLVRAVEMTAGFYLM</sequence>
<evidence type="ECO:0000313" key="8">
    <source>
        <dbReference type="Proteomes" id="UP000192639"/>
    </source>
</evidence>
<keyword evidence="3" id="KW-0808">Transferase</keyword>
<dbReference type="GO" id="GO:0006511">
    <property type="term" value="P:ubiquitin-dependent protein catabolic process"/>
    <property type="evidence" value="ECO:0007669"/>
    <property type="project" value="TreeGrafter"/>
</dbReference>
<reference evidence="7 8" key="1">
    <citation type="journal article" date="2017" name="Environ. Microbiol.">
        <title>Decay of the glycolytic pathway and adaptation to intranuclear parasitism within Enterocytozoonidae microsporidia.</title>
        <authorList>
            <person name="Wiredu Boakye D."/>
            <person name="Jaroenlak P."/>
            <person name="Prachumwat A."/>
            <person name="Williams T.A."/>
            <person name="Bateman K.S."/>
            <person name="Itsathitphaisarn O."/>
            <person name="Sritunyalucksana K."/>
            <person name="Paszkiewicz K.H."/>
            <person name="Moore K.A."/>
            <person name="Stentiford G.D."/>
            <person name="Williams B.A."/>
        </authorList>
    </citation>
    <scope>NUCLEOTIDE SEQUENCE [LARGE SCALE GENOMIC DNA]</scope>
    <source>
        <strain evidence="7 8">GB1</strain>
    </source>
</reference>
<comment type="catalytic activity">
    <reaction evidence="1">
        <text>S-ubiquitinyl-[E2 ubiquitin-conjugating enzyme]-L-cysteine + [acceptor protein]-L-lysine = [E2 ubiquitin-conjugating enzyme]-L-cysteine + N(6)-ubiquitinyl-[acceptor protein]-L-lysine.</text>
        <dbReference type="EC" id="2.3.2.26"/>
    </reaction>
</comment>
<dbReference type="FunFam" id="3.30.2410.10:FF:000003">
    <property type="entry name" value="probable E3 ubiquitin-protein ligase HERC4 isoform X1"/>
    <property type="match status" value="1"/>
</dbReference>
<feature type="domain" description="HECT" evidence="6">
    <location>
        <begin position="390"/>
        <end position="710"/>
    </location>
</feature>